<dbReference type="EMBL" id="CAJVQB010143506">
    <property type="protein sequence ID" value="CAG8854881.1"/>
    <property type="molecule type" value="Genomic_DNA"/>
</dbReference>
<reference evidence="1 2" key="1">
    <citation type="submission" date="2021-06" db="EMBL/GenBank/DDBJ databases">
        <authorList>
            <person name="Kallberg Y."/>
            <person name="Tangrot J."/>
            <person name="Rosling A."/>
        </authorList>
    </citation>
    <scope>NUCLEOTIDE SEQUENCE [LARGE SCALE GENOMIC DNA]</scope>
    <source>
        <strain evidence="1 2">120-4 pot B 10/14</strain>
    </source>
</reference>
<name>A0ABN7XHX8_GIGMA</name>
<keyword evidence="2" id="KW-1185">Reference proteome</keyword>
<organism evidence="1 2">
    <name type="scientific">Gigaspora margarita</name>
    <dbReference type="NCBI Taxonomy" id="4874"/>
    <lineage>
        <taxon>Eukaryota</taxon>
        <taxon>Fungi</taxon>
        <taxon>Fungi incertae sedis</taxon>
        <taxon>Mucoromycota</taxon>
        <taxon>Glomeromycotina</taxon>
        <taxon>Glomeromycetes</taxon>
        <taxon>Diversisporales</taxon>
        <taxon>Gigasporaceae</taxon>
        <taxon>Gigaspora</taxon>
    </lineage>
</organism>
<accession>A0ABN7XHX8</accession>
<proteinExistence type="predicted"/>
<sequence>IVKVKWYLDKVLGDCTIYSLFKTICIECEINIESRNISSHSDKHKKETIAKILNKLINTTPSNKMAQDLSINTILSNKIAQDSIEQINSKSNNNKELQSIRSEDDEL</sequence>
<evidence type="ECO:0000313" key="2">
    <source>
        <dbReference type="Proteomes" id="UP000789901"/>
    </source>
</evidence>
<dbReference type="Proteomes" id="UP000789901">
    <property type="component" value="Unassembled WGS sequence"/>
</dbReference>
<protein>
    <submittedName>
        <fullName evidence="1">11633_t:CDS:1</fullName>
    </submittedName>
</protein>
<feature type="non-terminal residue" evidence="1">
    <location>
        <position position="107"/>
    </location>
</feature>
<comment type="caution">
    <text evidence="1">The sequence shown here is derived from an EMBL/GenBank/DDBJ whole genome shotgun (WGS) entry which is preliminary data.</text>
</comment>
<evidence type="ECO:0000313" key="1">
    <source>
        <dbReference type="EMBL" id="CAG8854881.1"/>
    </source>
</evidence>
<gene>
    <name evidence="1" type="ORF">GMARGA_LOCUS43702</name>
</gene>
<feature type="non-terminal residue" evidence="1">
    <location>
        <position position="1"/>
    </location>
</feature>